<dbReference type="InterPro" id="IPR032412">
    <property type="entry name" value="Myosin-VI_CBD"/>
</dbReference>
<keyword evidence="8 11" id="KW-0518">Myosin</keyword>
<evidence type="ECO:0008006" key="18">
    <source>
        <dbReference type="Google" id="ProtNLM"/>
    </source>
</evidence>
<evidence type="ECO:0000256" key="9">
    <source>
        <dbReference type="ARBA" id="ARBA00023175"/>
    </source>
</evidence>
<dbReference type="InterPro" id="IPR008989">
    <property type="entry name" value="Myosin_S1_N"/>
</dbReference>
<keyword evidence="10 11" id="KW-0009">Actin-binding</keyword>
<keyword evidence="17" id="KW-1185">Reference proteome</keyword>
<dbReference type="PANTHER" id="PTHR13140">
    <property type="entry name" value="MYOSIN"/>
    <property type="match status" value="1"/>
</dbReference>
<evidence type="ECO:0000256" key="2">
    <source>
        <dbReference type="ARBA" id="ARBA00008314"/>
    </source>
</evidence>
<dbReference type="CDD" id="cd21759">
    <property type="entry name" value="CBD_MYO6-like"/>
    <property type="match status" value="1"/>
</dbReference>
<comment type="caution">
    <text evidence="16">The sequence shown here is derived from an EMBL/GenBank/DDBJ whole genome shotgun (WGS) entry which is preliminary data.</text>
</comment>
<evidence type="ECO:0000256" key="13">
    <source>
        <dbReference type="SAM" id="MobiDB-lite"/>
    </source>
</evidence>
<keyword evidence="12" id="KW-0175">Coiled coil</keyword>
<protein>
    <recommendedName>
        <fullName evidence="18">Unconventional myosin-6</fullName>
    </recommendedName>
</protein>
<keyword evidence="6 11" id="KW-0067">ATP-binding</keyword>
<evidence type="ECO:0000259" key="14">
    <source>
        <dbReference type="PROSITE" id="PS51456"/>
    </source>
</evidence>
<feature type="region of interest" description="Disordered" evidence="13">
    <location>
        <begin position="1045"/>
        <end position="1070"/>
    </location>
</feature>
<feature type="binding site" evidence="11">
    <location>
        <begin position="178"/>
        <end position="185"/>
    </location>
    <ligand>
        <name>ATP</name>
        <dbReference type="ChEBI" id="CHEBI:30616"/>
    </ligand>
</feature>
<keyword evidence="7" id="KW-0112">Calmodulin-binding</keyword>
<gene>
    <name evidence="16" type="primary">Necator_chrI.g1513</name>
    <name evidence="16" type="ORF">RB195_005387</name>
</gene>
<name>A0ABR1BQR1_NECAM</name>
<dbReference type="InterPro" id="IPR001609">
    <property type="entry name" value="Myosin_head_motor_dom-like"/>
</dbReference>
<keyword evidence="9 11" id="KW-0505">Motor protein</keyword>
<dbReference type="PANTHER" id="PTHR13140:SF745">
    <property type="entry name" value="UNCONVENTIONAL MYOSIN-VI"/>
    <property type="match status" value="1"/>
</dbReference>
<dbReference type="Proteomes" id="UP001303046">
    <property type="component" value="Unassembled WGS sequence"/>
</dbReference>
<dbReference type="Gene3D" id="6.10.220.10">
    <property type="match status" value="1"/>
</dbReference>
<dbReference type="Gene3D" id="3.30.70.1590">
    <property type="match status" value="1"/>
</dbReference>
<feature type="region of interest" description="Actin-binding" evidence="11">
    <location>
        <begin position="682"/>
        <end position="704"/>
    </location>
</feature>
<dbReference type="SUPFAM" id="SSF52540">
    <property type="entry name" value="P-loop containing nucleoside triphosphate hydrolases"/>
    <property type="match status" value="1"/>
</dbReference>
<dbReference type="Pfam" id="PF02736">
    <property type="entry name" value="Myosin_N"/>
    <property type="match status" value="1"/>
</dbReference>
<dbReference type="PROSITE" id="PS51456">
    <property type="entry name" value="MYOSIN_MOTOR"/>
    <property type="match status" value="1"/>
</dbReference>
<evidence type="ECO:0000256" key="8">
    <source>
        <dbReference type="ARBA" id="ARBA00023123"/>
    </source>
</evidence>
<feature type="compositionally biased region" description="Low complexity" evidence="13">
    <location>
        <begin position="1050"/>
        <end position="1066"/>
    </location>
</feature>
<dbReference type="Pfam" id="PF16521">
    <property type="entry name" value="Myosin-VI_CBD"/>
    <property type="match status" value="1"/>
</dbReference>
<dbReference type="InterPro" id="IPR049016">
    <property type="entry name" value="MYO6_lever"/>
</dbReference>
<accession>A0ABR1BQR1</accession>
<dbReference type="Gene3D" id="1.20.120.720">
    <property type="entry name" value="Myosin VI head, motor domain, U50 subdomain"/>
    <property type="match status" value="1"/>
</dbReference>
<evidence type="ECO:0000256" key="12">
    <source>
        <dbReference type="SAM" id="Coils"/>
    </source>
</evidence>
<evidence type="ECO:0000256" key="1">
    <source>
        <dbReference type="ARBA" id="ARBA00004496"/>
    </source>
</evidence>
<dbReference type="Gene3D" id="1.10.10.820">
    <property type="match status" value="1"/>
</dbReference>
<feature type="domain" description="Myosin N-terminal SH3-like" evidence="15">
    <location>
        <begin position="30"/>
        <end position="80"/>
    </location>
</feature>
<evidence type="ECO:0000256" key="11">
    <source>
        <dbReference type="PROSITE-ProRule" id="PRU00782"/>
    </source>
</evidence>
<evidence type="ECO:0000256" key="7">
    <source>
        <dbReference type="ARBA" id="ARBA00022860"/>
    </source>
</evidence>
<sequence>MTVPKKSEVHSTTNFSAYWLAVSFEMVARDFGRLVWAPDVQEGYVLGTVEDIGTENITVTRKDGKGQIKASYDEVFPADDDPRKTVDDNCALMYLNEGTLLNNCQQRYFKRQIYTYVANILISINPYEEIAGLYSIETINKYRGKSLGQMPPHIYAVADRAYLEMKRNKESQSIIVSGESGAGKTESQKAILRYLCENWGATAGPIQQRILETNPILEAFGNAKTLRNNNSSRFGKFVEIHFGTDNKVAGGFVSHYLLEKSRVCRQATGERNYHIFYQLVAGAPDSLYKKLHLAPPDKFKYLKYGTTTFFARPGTRSKIDSERLSEQARKDGMLTDAIVDDAADFSHLSEALMRAGLSSDEVFDIWRTVAGVLHLGNIDFVDSVDDSRGGCKMDPASEITVGIAAELLGMEKADLKMGLVSRIMQATKGGVKGTLIRVPLKPYEAAAGRDALAKALYSRLFDWLVARINKSIPFEKSVTYIGVLDIAGFEFFEVNSFEQFCINYCNEKLQHFFNERILKQEQELYAKEGLDVPRIEYSDNYDCIELFEKKPSGLLELLDEESRLPRPSPSHYTLAAYESNKGHFRLESPRRSRLRQHRDLREEEAFLIRHYAGTVCYETGQFLEKNSDTLHNSLEFLVEQSSVGFIRNLFETNHAQRSASEKRSSGSRLQAASVGGKFRKQLSVLLEKLRNTGTHFVRCVKPNSSMSPQICDGAAILSQLKCAGMASVLKLMQKGFPSRTSFADLYLLYQRQLPPDLARLDPRLFCKCLFRALGLNNIDYKFGQTKVFFRPGKFAEFDQMLRQDPENMRILIEKVRSWLLKARWRKVQFGAWSVIKLARKIAWRAELIVRIQSHLRGYIARKQFKPRLDLYRKSLNLLERSREMMSVINQLQPNSREKWAAPVRDTTKSLETLVESVRVNDSNFEVERAMACYEQCVQRVDRTISELKKQLAVEEQQKLLELERKRREEEEELSRKKAEEERLELERLQRKQLAEEREKEEKRFKQTMAAEAQRAEALRIDEEKRMAAAERERLDAAIATRLSRDGGGAMMDTPTTSMSSGSSSDSMKPKGKYDLSNWRYAELRDTINTSTDMDLLLACKEEFHRRLRIYNAWKSRNQSERDTVTQRAPSAVYANAQKRTIIAPQVNPALTMQRYFKVPFSRPADIYKTNNDTRVLQQGLWYAHFNGQWIQRQIEMHPNKTPVLLVAGRDDLHMCEIPLDQTGLTRKKGAEILESEFETVWQHLGGAPLQKWRP</sequence>
<evidence type="ECO:0000256" key="4">
    <source>
        <dbReference type="ARBA" id="ARBA00022553"/>
    </source>
</evidence>
<dbReference type="Gene3D" id="1.20.58.530">
    <property type="match status" value="1"/>
</dbReference>
<keyword evidence="3" id="KW-0963">Cytoplasm</keyword>
<dbReference type="Gene3D" id="2.30.30.360">
    <property type="entry name" value="Myosin S1 fragment, N-terminal"/>
    <property type="match status" value="1"/>
</dbReference>
<dbReference type="CDD" id="cd01382">
    <property type="entry name" value="MYSc_Myo6"/>
    <property type="match status" value="1"/>
</dbReference>
<dbReference type="Pfam" id="PF21521">
    <property type="entry name" value="MYO6_lever"/>
    <property type="match status" value="1"/>
</dbReference>
<comment type="similarity">
    <text evidence="2 11">Belongs to the TRAFAC class myosin-kinesin ATPase superfamily. Myosin family.</text>
</comment>
<dbReference type="EMBL" id="JAVFWL010000001">
    <property type="protein sequence ID" value="KAK6727662.1"/>
    <property type="molecule type" value="Genomic_DNA"/>
</dbReference>
<evidence type="ECO:0000256" key="6">
    <source>
        <dbReference type="ARBA" id="ARBA00022840"/>
    </source>
</evidence>
<keyword evidence="5 11" id="KW-0547">Nucleotide-binding</keyword>
<dbReference type="Gene3D" id="3.40.850.10">
    <property type="entry name" value="Kinesin motor domain"/>
    <property type="match status" value="1"/>
</dbReference>
<dbReference type="InterPro" id="IPR036961">
    <property type="entry name" value="Kinesin_motor_dom_sf"/>
</dbReference>
<dbReference type="InterPro" id="IPR004009">
    <property type="entry name" value="SH3_Myosin"/>
</dbReference>
<dbReference type="SMART" id="SM00242">
    <property type="entry name" value="MYSc"/>
    <property type="match status" value="1"/>
</dbReference>
<comment type="subcellular location">
    <subcellularLocation>
        <location evidence="1">Cytoplasm</location>
    </subcellularLocation>
</comment>
<dbReference type="InterPro" id="IPR027417">
    <property type="entry name" value="P-loop_NTPase"/>
</dbReference>
<evidence type="ECO:0000256" key="5">
    <source>
        <dbReference type="ARBA" id="ARBA00022741"/>
    </source>
</evidence>
<evidence type="ECO:0000259" key="15">
    <source>
        <dbReference type="PROSITE" id="PS51844"/>
    </source>
</evidence>
<dbReference type="InterPro" id="IPR036114">
    <property type="entry name" value="MYSc_Myo6"/>
</dbReference>
<dbReference type="Pfam" id="PF00063">
    <property type="entry name" value="Myosin_head"/>
    <property type="match status" value="1"/>
</dbReference>
<evidence type="ECO:0000256" key="3">
    <source>
        <dbReference type="ARBA" id="ARBA00022490"/>
    </source>
</evidence>
<evidence type="ECO:0000256" key="10">
    <source>
        <dbReference type="ARBA" id="ARBA00023203"/>
    </source>
</evidence>
<reference evidence="16 17" key="1">
    <citation type="submission" date="2023-08" db="EMBL/GenBank/DDBJ databases">
        <title>A Necator americanus chromosomal reference genome.</title>
        <authorList>
            <person name="Ilik V."/>
            <person name="Petrzelkova K.J."/>
            <person name="Pardy F."/>
            <person name="Fuh T."/>
            <person name="Niatou-Singa F.S."/>
            <person name="Gouil Q."/>
            <person name="Baker L."/>
            <person name="Ritchie M.E."/>
            <person name="Jex A.R."/>
            <person name="Gazzola D."/>
            <person name="Li H."/>
            <person name="Toshio Fujiwara R."/>
            <person name="Zhan B."/>
            <person name="Aroian R.V."/>
            <person name="Pafco B."/>
            <person name="Schwarz E.M."/>
        </authorList>
    </citation>
    <scope>NUCLEOTIDE SEQUENCE [LARGE SCALE GENOMIC DNA]</scope>
    <source>
        <strain evidence="16 17">Aroian</strain>
        <tissue evidence="16">Whole animal</tissue>
    </source>
</reference>
<organism evidence="16 17">
    <name type="scientific">Necator americanus</name>
    <name type="common">Human hookworm</name>
    <dbReference type="NCBI Taxonomy" id="51031"/>
    <lineage>
        <taxon>Eukaryota</taxon>
        <taxon>Metazoa</taxon>
        <taxon>Ecdysozoa</taxon>
        <taxon>Nematoda</taxon>
        <taxon>Chromadorea</taxon>
        <taxon>Rhabditida</taxon>
        <taxon>Rhabditina</taxon>
        <taxon>Rhabditomorpha</taxon>
        <taxon>Strongyloidea</taxon>
        <taxon>Ancylostomatidae</taxon>
        <taxon>Bunostominae</taxon>
        <taxon>Necator</taxon>
    </lineage>
</organism>
<feature type="coiled-coil region" evidence="12">
    <location>
        <begin position="937"/>
        <end position="1032"/>
    </location>
</feature>
<feature type="domain" description="Myosin motor" evidence="14">
    <location>
        <begin position="84"/>
        <end position="802"/>
    </location>
</feature>
<dbReference type="PRINTS" id="PR00193">
    <property type="entry name" value="MYOSINHEAVY"/>
</dbReference>
<dbReference type="PROSITE" id="PS51844">
    <property type="entry name" value="SH3_LIKE"/>
    <property type="match status" value="1"/>
</dbReference>
<dbReference type="PROSITE" id="PS50096">
    <property type="entry name" value="IQ"/>
    <property type="match status" value="1"/>
</dbReference>
<dbReference type="CDD" id="cd21958">
    <property type="entry name" value="MyUb_Myo6"/>
    <property type="match status" value="1"/>
</dbReference>
<evidence type="ECO:0000313" key="17">
    <source>
        <dbReference type="Proteomes" id="UP001303046"/>
    </source>
</evidence>
<keyword evidence="4" id="KW-0597">Phosphoprotein</keyword>
<evidence type="ECO:0000313" key="16">
    <source>
        <dbReference type="EMBL" id="KAK6727662.1"/>
    </source>
</evidence>
<proteinExistence type="inferred from homology"/>